<dbReference type="InterPro" id="IPR000223">
    <property type="entry name" value="Pept_S26A_signal_pept_1"/>
</dbReference>
<name>A0A4R3TM77_9FIRM</name>
<dbReference type="InterPro" id="IPR019533">
    <property type="entry name" value="Peptidase_S26"/>
</dbReference>
<comment type="caution">
    <text evidence="8">The sequence shown here is derived from an EMBL/GenBank/DDBJ whole genome shotgun (WGS) entry which is preliminary data.</text>
</comment>
<dbReference type="Proteomes" id="UP000295773">
    <property type="component" value="Unassembled WGS sequence"/>
</dbReference>
<protein>
    <recommendedName>
        <fullName evidence="6">Signal peptidase I</fullName>
        <ecNumber evidence="6">3.4.21.89</ecNumber>
    </recommendedName>
</protein>
<dbReference type="EMBL" id="SMBP01000001">
    <property type="protein sequence ID" value="TCU63619.1"/>
    <property type="molecule type" value="Genomic_DNA"/>
</dbReference>
<dbReference type="PRINTS" id="PR00727">
    <property type="entry name" value="LEADERPTASE"/>
</dbReference>
<dbReference type="GO" id="GO:0005886">
    <property type="term" value="C:plasma membrane"/>
    <property type="evidence" value="ECO:0007669"/>
    <property type="project" value="UniProtKB-SubCell"/>
</dbReference>
<evidence type="ECO:0000313" key="9">
    <source>
        <dbReference type="Proteomes" id="UP000295773"/>
    </source>
</evidence>
<dbReference type="NCBIfam" id="TIGR02227">
    <property type="entry name" value="sigpep_I_bact"/>
    <property type="match status" value="1"/>
</dbReference>
<evidence type="ECO:0000256" key="6">
    <source>
        <dbReference type="RuleBase" id="RU362042"/>
    </source>
</evidence>
<feature type="active site" evidence="5">
    <location>
        <position position="45"/>
    </location>
</feature>
<dbReference type="Pfam" id="PF10502">
    <property type="entry name" value="Peptidase_S26"/>
    <property type="match status" value="1"/>
</dbReference>
<dbReference type="GO" id="GO:0006465">
    <property type="term" value="P:signal peptide processing"/>
    <property type="evidence" value="ECO:0007669"/>
    <property type="project" value="InterPro"/>
</dbReference>
<dbReference type="RefSeq" id="WP_132223419.1">
    <property type="nucleotide sequence ID" value="NZ_JANKBG010000001.1"/>
</dbReference>
<reference evidence="8 9" key="1">
    <citation type="submission" date="2019-03" db="EMBL/GenBank/DDBJ databases">
        <title>Genomic Encyclopedia of Type Strains, Phase IV (KMG-IV): sequencing the most valuable type-strain genomes for metagenomic binning, comparative biology and taxonomic classification.</title>
        <authorList>
            <person name="Goeker M."/>
        </authorList>
    </citation>
    <scope>NUCLEOTIDE SEQUENCE [LARGE SCALE GENOMIC DNA]</scope>
    <source>
        <strain evidence="8 9">DSM 29481</strain>
    </source>
</reference>
<evidence type="ECO:0000259" key="7">
    <source>
        <dbReference type="Pfam" id="PF10502"/>
    </source>
</evidence>
<dbReference type="GO" id="GO:0009003">
    <property type="term" value="F:signal peptidase activity"/>
    <property type="evidence" value="ECO:0007669"/>
    <property type="project" value="UniProtKB-EC"/>
</dbReference>
<proteinExistence type="inferred from homology"/>
<comment type="subcellular location">
    <subcellularLocation>
        <location evidence="1">Cell membrane</location>
        <topology evidence="1">Single-pass type II membrane protein</topology>
    </subcellularLocation>
    <subcellularLocation>
        <location evidence="6">Membrane</location>
        <topology evidence="6">Single-pass type II membrane protein</topology>
    </subcellularLocation>
</comment>
<dbReference type="PANTHER" id="PTHR43390:SF1">
    <property type="entry name" value="CHLOROPLAST PROCESSING PEPTIDASE"/>
    <property type="match status" value="1"/>
</dbReference>
<dbReference type="InterPro" id="IPR036286">
    <property type="entry name" value="LexA/Signal_pep-like_sf"/>
</dbReference>
<dbReference type="CDD" id="cd06530">
    <property type="entry name" value="S26_SPase_I"/>
    <property type="match status" value="1"/>
</dbReference>
<dbReference type="PROSITE" id="PS00501">
    <property type="entry name" value="SPASE_I_1"/>
    <property type="match status" value="1"/>
</dbReference>
<feature type="domain" description="Peptidase S26" evidence="7">
    <location>
        <begin position="15"/>
        <end position="180"/>
    </location>
</feature>
<comment type="catalytic activity">
    <reaction evidence="6">
        <text>Cleavage of hydrophobic, N-terminal signal or leader sequences from secreted and periplasmic proteins.</text>
        <dbReference type="EC" id="3.4.21.89"/>
    </reaction>
</comment>
<accession>A0A4R3TM77</accession>
<organism evidence="8 9">
    <name type="scientific">Longicatena caecimuris</name>
    <dbReference type="NCBI Taxonomy" id="1796635"/>
    <lineage>
        <taxon>Bacteria</taxon>
        <taxon>Bacillati</taxon>
        <taxon>Bacillota</taxon>
        <taxon>Erysipelotrichia</taxon>
        <taxon>Erysipelotrichales</taxon>
        <taxon>Erysipelotrichaceae</taxon>
        <taxon>Longicatena</taxon>
    </lineage>
</organism>
<feature type="transmembrane region" description="Helical" evidence="6">
    <location>
        <begin position="20"/>
        <end position="38"/>
    </location>
</feature>
<feature type="active site" evidence="5">
    <location>
        <position position="87"/>
    </location>
</feature>
<dbReference type="Gene3D" id="2.10.109.10">
    <property type="entry name" value="Umud Fragment, subunit A"/>
    <property type="match status" value="1"/>
</dbReference>
<keyword evidence="6" id="KW-1133">Transmembrane helix</keyword>
<sequence>MQKKKTKWDRFYQVIDTVRMFAVCMLIVLLMFTFVLRGKTIVGESMYPTLKDGEQVFINVAASYLSDIKRFDIVVVKHASDDDLWVKRVIGLPNETVEYKDNKLFINDLEVKEPFLDNTYRKRIEKEKGMFTADYPKHTLKADEYLLVGDNRVNSLDSRSESVGPFKRSQILAKGMFVYYPFEQARYVNYGK</sequence>
<dbReference type="EC" id="3.4.21.89" evidence="6"/>
<dbReference type="SUPFAM" id="SSF51306">
    <property type="entry name" value="LexA/Signal peptidase"/>
    <property type="match status" value="1"/>
</dbReference>
<dbReference type="PANTHER" id="PTHR43390">
    <property type="entry name" value="SIGNAL PEPTIDASE I"/>
    <property type="match status" value="1"/>
</dbReference>
<dbReference type="GO" id="GO:0004252">
    <property type="term" value="F:serine-type endopeptidase activity"/>
    <property type="evidence" value="ECO:0007669"/>
    <property type="project" value="InterPro"/>
</dbReference>
<keyword evidence="6" id="KW-0472">Membrane</keyword>
<dbReference type="AlphaFoldDB" id="A0A4R3TM77"/>
<evidence type="ECO:0000256" key="4">
    <source>
        <dbReference type="ARBA" id="ARBA00022801"/>
    </source>
</evidence>
<keyword evidence="4 6" id="KW-0378">Hydrolase</keyword>
<evidence type="ECO:0000256" key="5">
    <source>
        <dbReference type="PIRSR" id="PIRSR600223-1"/>
    </source>
</evidence>
<comment type="similarity">
    <text evidence="2 6">Belongs to the peptidase S26 family.</text>
</comment>
<evidence type="ECO:0000256" key="3">
    <source>
        <dbReference type="ARBA" id="ARBA00022670"/>
    </source>
</evidence>
<evidence type="ECO:0000313" key="8">
    <source>
        <dbReference type="EMBL" id="TCU63619.1"/>
    </source>
</evidence>
<dbReference type="InterPro" id="IPR019756">
    <property type="entry name" value="Pept_S26A_signal_pept_1_Ser-AS"/>
</dbReference>
<gene>
    <name evidence="8" type="ORF">EDD61_101273</name>
</gene>
<keyword evidence="6" id="KW-0812">Transmembrane</keyword>
<keyword evidence="9" id="KW-1185">Reference proteome</keyword>
<keyword evidence="3 6" id="KW-0645">Protease</keyword>
<evidence type="ECO:0000256" key="1">
    <source>
        <dbReference type="ARBA" id="ARBA00004401"/>
    </source>
</evidence>
<evidence type="ECO:0000256" key="2">
    <source>
        <dbReference type="ARBA" id="ARBA00009370"/>
    </source>
</evidence>